<organism evidence="1 2">
    <name type="scientific">Linum trigynum</name>
    <dbReference type="NCBI Taxonomy" id="586398"/>
    <lineage>
        <taxon>Eukaryota</taxon>
        <taxon>Viridiplantae</taxon>
        <taxon>Streptophyta</taxon>
        <taxon>Embryophyta</taxon>
        <taxon>Tracheophyta</taxon>
        <taxon>Spermatophyta</taxon>
        <taxon>Magnoliopsida</taxon>
        <taxon>eudicotyledons</taxon>
        <taxon>Gunneridae</taxon>
        <taxon>Pentapetalae</taxon>
        <taxon>rosids</taxon>
        <taxon>fabids</taxon>
        <taxon>Malpighiales</taxon>
        <taxon>Linaceae</taxon>
        <taxon>Linum</taxon>
    </lineage>
</organism>
<gene>
    <name evidence="1" type="ORF">LTRI10_LOCUS19251</name>
</gene>
<dbReference type="EMBL" id="OZ034816">
    <property type="protein sequence ID" value="CAL1377617.1"/>
    <property type="molecule type" value="Genomic_DNA"/>
</dbReference>
<reference evidence="1 2" key="1">
    <citation type="submission" date="2024-04" db="EMBL/GenBank/DDBJ databases">
        <authorList>
            <person name="Fracassetti M."/>
        </authorList>
    </citation>
    <scope>NUCLEOTIDE SEQUENCE [LARGE SCALE GENOMIC DNA]</scope>
</reference>
<evidence type="ECO:0000313" key="1">
    <source>
        <dbReference type="EMBL" id="CAL1377617.1"/>
    </source>
</evidence>
<protein>
    <submittedName>
        <fullName evidence="1">Uncharacterized protein</fullName>
    </submittedName>
</protein>
<name>A0AAV2DVV2_9ROSI</name>
<evidence type="ECO:0000313" key="2">
    <source>
        <dbReference type="Proteomes" id="UP001497516"/>
    </source>
</evidence>
<dbReference type="AlphaFoldDB" id="A0AAV2DVV2"/>
<proteinExistence type="predicted"/>
<dbReference type="Proteomes" id="UP001497516">
    <property type="component" value="Chromosome 3"/>
</dbReference>
<accession>A0AAV2DVV2</accession>
<keyword evidence="2" id="KW-1185">Reference proteome</keyword>
<sequence>MSFVKDRCDPQGDARLRRWLGFSSTGVAIPSISIPFGGYQHSRLRNGCWEAGPCCVIEGRNGWRRNI</sequence>